<evidence type="ECO:0000256" key="7">
    <source>
        <dbReference type="ARBA" id="ARBA00023136"/>
    </source>
</evidence>
<organism evidence="10 11">
    <name type="scientific">Thalassotalea litorea</name>
    <dbReference type="NCBI Taxonomy" id="2020715"/>
    <lineage>
        <taxon>Bacteria</taxon>
        <taxon>Pseudomonadati</taxon>
        <taxon>Pseudomonadota</taxon>
        <taxon>Gammaproteobacteria</taxon>
        <taxon>Alteromonadales</taxon>
        <taxon>Colwelliaceae</taxon>
        <taxon>Thalassotalea</taxon>
    </lineage>
</organism>
<dbReference type="Pfam" id="PF04093">
    <property type="entry name" value="MreD"/>
    <property type="match status" value="1"/>
</dbReference>
<sequence>MKAKNNTKVIYITIFISLIFSIIPLPIALDAYRPNWALLVLCYWAMALPNRVSVLTGWFVGLLLDVLLGSVLGINAFALAMVVYVMANNYLAIRNFSLWQQSLIIGLLTALYHLLIFWVQRFVFGVDFSMTYLIPVITSAILWWVIFLLLRKIRRQFKVR</sequence>
<name>A0A5R9IRI6_9GAMM</name>
<evidence type="ECO:0000256" key="1">
    <source>
        <dbReference type="ARBA" id="ARBA00004651"/>
    </source>
</evidence>
<keyword evidence="11" id="KW-1185">Reference proteome</keyword>
<feature type="transmembrane region" description="Helical" evidence="9">
    <location>
        <begin position="9"/>
        <end position="29"/>
    </location>
</feature>
<dbReference type="AlphaFoldDB" id="A0A5R9IRI6"/>
<dbReference type="GO" id="GO:0005886">
    <property type="term" value="C:plasma membrane"/>
    <property type="evidence" value="ECO:0007669"/>
    <property type="project" value="UniProtKB-SubCell"/>
</dbReference>
<comment type="similarity">
    <text evidence="2 8">Belongs to the MreD family.</text>
</comment>
<keyword evidence="7 8" id="KW-0472">Membrane</keyword>
<comment type="caution">
    <text evidence="10">The sequence shown here is derived from an EMBL/GenBank/DDBJ whole genome shotgun (WGS) entry which is preliminary data.</text>
</comment>
<dbReference type="InterPro" id="IPR026034">
    <property type="entry name" value="MreD_proteobac"/>
</dbReference>
<evidence type="ECO:0000313" key="10">
    <source>
        <dbReference type="EMBL" id="TLU66667.1"/>
    </source>
</evidence>
<dbReference type="RefSeq" id="WP_138318733.1">
    <property type="nucleotide sequence ID" value="NZ_VCBC01000004.1"/>
</dbReference>
<evidence type="ECO:0000256" key="9">
    <source>
        <dbReference type="SAM" id="Phobius"/>
    </source>
</evidence>
<feature type="transmembrane region" description="Helical" evidence="9">
    <location>
        <begin position="132"/>
        <end position="150"/>
    </location>
</feature>
<evidence type="ECO:0000313" key="11">
    <source>
        <dbReference type="Proteomes" id="UP000307790"/>
    </source>
</evidence>
<protein>
    <recommendedName>
        <fullName evidence="8">Rod shape-determining protein MreD</fullName>
    </recommendedName>
</protein>
<dbReference type="PANTHER" id="PTHR37484:SF1">
    <property type="entry name" value="ROD SHAPE-DETERMINING PROTEIN MRED"/>
    <property type="match status" value="1"/>
</dbReference>
<dbReference type="OrthoDB" id="6647425at2"/>
<gene>
    <name evidence="10" type="primary">mreD</name>
    <name evidence="10" type="ORF">FE810_03910</name>
</gene>
<dbReference type="PANTHER" id="PTHR37484">
    <property type="entry name" value="ROD SHAPE-DETERMINING PROTEIN MRED"/>
    <property type="match status" value="1"/>
</dbReference>
<accession>A0A5R9IRI6</accession>
<keyword evidence="8" id="KW-0997">Cell inner membrane</keyword>
<comment type="subcellular location">
    <subcellularLocation>
        <location evidence="8">Cell inner membrane</location>
    </subcellularLocation>
    <subcellularLocation>
        <location evidence="1">Cell membrane</location>
        <topology evidence="1">Multi-pass membrane protein</topology>
    </subcellularLocation>
</comment>
<evidence type="ECO:0000256" key="5">
    <source>
        <dbReference type="ARBA" id="ARBA00022960"/>
    </source>
</evidence>
<evidence type="ECO:0000256" key="4">
    <source>
        <dbReference type="ARBA" id="ARBA00022692"/>
    </source>
</evidence>
<keyword evidence="4 9" id="KW-0812">Transmembrane</keyword>
<dbReference type="Proteomes" id="UP000307790">
    <property type="component" value="Unassembled WGS sequence"/>
</dbReference>
<reference evidence="10 11" key="1">
    <citation type="submission" date="2019-05" db="EMBL/GenBank/DDBJ databases">
        <title>Genome sequences of Thalassotalea litorea 1K03283.</title>
        <authorList>
            <person name="Zhang D."/>
        </authorList>
    </citation>
    <scope>NUCLEOTIDE SEQUENCE [LARGE SCALE GENOMIC DNA]</scope>
    <source>
        <strain evidence="10 11">MCCC 1K03283</strain>
    </source>
</reference>
<feature type="transmembrane region" description="Helical" evidence="9">
    <location>
        <begin position="98"/>
        <end position="120"/>
    </location>
</feature>
<proteinExistence type="inferred from homology"/>
<keyword evidence="6 9" id="KW-1133">Transmembrane helix</keyword>
<dbReference type="NCBIfam" id="TIGR03426">
    <property type="entry name" value="shape_MreD"/>
    <property type="match status" value="1"/>
</dbReference>
<keyword evidence="3 8" id="KW-1003">Cell membrane</keyword>
<feature type="transmembrane region" description="Helical" evidence="9">
    <location>
        <begin position="58"/>
        <end position="86"/>
    </location>
</feature>
<dbReference type="InterPro" id="IPR007227">
    <property type="entry name" value="Cell_shape_determining_MreD"/>
</dbReference>
<comment type="function">
    <text evidence="8">Involved in formation of the rod shape of the cell. May also contribute to regulation of formation of penicillin-binding proteins.</text>
</comment>
<evidence type="ECO:0000256" key="8">
    <source>
        <dbReference type="PIRNR" id="PIRNR018472"/>
    </source>
</evidence>
<evidence type="ECO:0000256" key="6">
    <source>
        <dbReference type="ARBA" id="ARBA00022989"/>
    </source>
</evidence>
<dbReference type="PIRSF" id="PIRSF018472">
    <property type="entry name" value="MreD_proteobac"/>
    <property type="match status" value="1"/>
</dbReference>
<evidence type="ECO:0000256" key="2">
    <source>
        <dbReference type="ARBA" id="ARBA00007776"/>
    </source>
</evidence>
<dbReference type="GO" id="GO:0008360">
    <property type="term" value="P:regulation of cell shape"/>
    <property type="evidence" value="ECO:0007669"/>
    <property type="project" value="UniProtKB-UniRule"/>
</dbReference>
<dbReference type="EMBL" id="VCBC01000004">
    <property type="protein sequence ID" value="TLU66667.1"/>
    <property type="molecule type" value="Genomic_DNA"/>
</dbReference>
<keyword evidence="5 8" id="KW-0133">Cell shape</keyword>
<evidence type="ECO:0000256" key="3">
    <source>
        <dbReference type="ARBA" id="ARBA00022475"/>
    </source>
</evidence>